<reference evidence="8" key="1">
    <citation type="journal article" date="2017" name="Biotechnol. Biofuels">
        <title>Evaluation of environmental bacterial communities as a factor affecting the growth of duckweed Lemna minor.</title>
        <authorList>
            <person name="Ishizawa H."/>
            <person name="Kuroda M."/>
            <person name="Morikawa M."/>
            <person name="Ike M."/>
        </authorList>
    </citation>
    <scope>NUCLEOTIDE SEQUENCE [LARGE SCALE GENOMIC DNA]</scope>
    <source>
        <strain evidence="8">M6</strain>
    </source>
</reference>
<name>A0A3G9G5L9_9CAUL</name>
<dbReference type="RefSeq" id="WP_126424224.1">
    <property type="nucleotide sequence ID" value="NZ_AP018829.1"/>
</dbReference>
<evidence type="ECO:0000256" key="6">
    <source>
        <dbReference type="SAM" id="SignalP"/>
    </source>
</evidence>
<evidence type="ECO:0000256" key="5">
    <source>
        <dbReference type="SAM" id="MobiDB-lite"/>
    </source>
</evidence>
<feature type="active site" description="Phosphoserine intermediate" evidence="2">
    <location>
        <position position="102"/>
    </location>
</feature>
<proteinExistence type="inferred from homology"/>
<keyword evidence="3" id="KW-0479">Metal-binding</keyword>
<dbReference type="EMBL" id="AP018829">
    <property type="protein sequence ID" value="BBF82602.1"/>
    <property type="molecule type" value="Genomic_DNA"/>
</dbReference>
<protein>
    <submittedName>
        <fullName evidence="7">Alkaline phosphatase</fullName>
        <ecNumber evidence="7">3.1.3.1</ecNumber>
    </submittedName>
</protein>
<dbReference type="GO" id="GO:0046872">
    <property type="term" value="F:metal ion binding"/>
    <property type="evidence" value="ECO:0007669"/>
    <property type="project" value="UniProtKB-KW"/>
</dbReference>
<dbReference type="EC" id="3.1.3.1" evidence="7"/>
<dbReference type="AlphaFoldDB" id="A0A3G9G5L9"/>
<reference evidence="8" key="2">
    <citation type="journal article" date="2017" name="Plant Physiol. Biochem.">
        <title>Differential oxidative and antioxidative response of duckweed Lemna minor toward plant growth promoting/inhibiting bacteria.</title>
        <authorList>
            <person name="Ishizawa H."/>
            <person name="Kuroda M."/>
            <person name="Morikawa M."/>
            <person name="Ike M."/>
        </authorList>
    </citation>
    <scope>NUCLEOTIDE SEQUENCE [LARGE SCALE GENOMIC DNA]</scope>
    <source>
        <strain evidence="8">M6</strain>
    </source>
</reference>
<dbReference type="SUPFAM" id="SSF53649">
    <property type="entry name" value="Alkaline phosphatase-like"/>
    <property type="match status" value="1"/>
</dbReference>
<feature type="binding site" evidence="3">
    <location>
        <position position="320"/>
    </location>
    <ligand>
        <name>Zn(2+)</name>
        <dbReference type="ChEBI" id="CHEBI:29105"/>
        <label>2</label>
    </ligand>
</feature>
<feature type="binding site" evidence="3">
    <location>
        <position position="52"/>
    </location>
    <ligand>
        <name>Mg(2+)</name>
        <dbReference type="ChEBI" id="CHEBI:18420"/>
    </ligand>
</feature>
<feature type="binding site" evidence="3">
    <location>
        <position position="435"/>
    </location>
    <ligand>
        <name>Zn(2+)</name>
        <dbReference type="ChEBI" id="CHEBI:29105"/>
        <label>2</label>
    </ligand>
</feature>
<dbReference type="GO" id="GO:0004035">
    <property type="term" value="F:alkaline phosphatase activity"/>
    <property type="evidence" value="ECO:0007669"/>
    <property type="project" value="UniProtKB-EC"/>
</dbReference>
<dbReference type="PANTHER" id="PTHR11596">
    <property type="entry name" value="ALKALINE PHOSPHATASE"/>
    <property type="match status" value="1"/>
</dbReference>
<geneLocation type="plasmid" evidence="8">
    <name>pasem-1 dna</name>
</geneLocation>
<keyword evidence="7" id="KW-0378">Hydrolase</keyword>
<dbReference type="PRINTS" id="PR00113">
    <property type="entry name" value="ALKPHPHTASE"/>
</dbReference>
<feature type="binding site" evidence="3">
    <location>
        <position position="52"/>
    </location>
    <ligand>
        <name>Zn(2+)</name>
        <dbReference type="ChEBI" id="CHEBI:29105"/>
        <label>2</label>
    </ligand>
</feature>
<organism evidence="7 8">
    <name type="scientific">Asticcacaulis excentricus</name>
    <dbReference type="NCBI Taxonomy" id="78587"/>
    <lineage>
        <taxon>Bacteria</taxon>
        <taxon>Pseudomonadati</taxon>
        <taxon>Pseudomonadota</taxon>
        <taxon>Alphaproteobacteria</taxon>
        <taxon>Caulobacterales</taxon>
        <taxon>Caulobacteraceae</taxon>
        <taxon>Asticcacaulis</taxon>
    </lineage>
</organism>
<evidence type="ECO:0000256" key="4">
    <source>
        <dbReference type="RuleBase" id="RU003946"/>
    </source>
</evidence>
<dbReference type="PANTHER" id="PTHR11596:SF5">
    <property type="entry name" value="ALKALINE PHOSPHATASE"/>
    <property type="match status" value="1"/>
</dbReference>
<evidence type="ECO:0000256" key="3">
    <source>
        <dbReference type="PIRSR" id="PIRSR601952-2"/>
    </source>
</evidence>
<evidence type="ECO:0000313" key="7">
    <source>
        <dbReference type="EMBL" id="BBF82602.1"/>
    </source>
</evidence>
<feature type="region of interest" description="Disordered" evidence="5">
    <location>
        <begin position="380"/>
        <end position="415"/>
    </location>
</feature>
<sequence>MKSLLVCLSLSVLCVAPAMAEAPAPLTPELRAALARTPNTKKARNIILFIGDGMGISSVTAGRILAGQTRGTDGASYRLTFEGLPYTGLSKTYSADKFVTDSANGISAITTGVKTINAAIGVDATVKSNDCASSQKGRIPTIAETLKAQGKATGIVTTAGLTDATPAGAYGHVPTRGWRSDAELPAEAKQAGCIDLARQMIEAPKAVRLDVALGGDRARFVTTAQGGKRQDRDLTADWRNLPGAVVVTDKAGLAAVNTKTTKTLLGLFADGDLPSVVDHKGQGPTPTLEEMTRKAISVLSHNKDGFFLLVESASIDKWHHENNAYRALTDVDELDKAVKAALEMTDASETLIIITADHSHGLTLSAGSTRNEPILGLARKNGVNEPDKNGQPRLTLNYATGPGARPAGSPPLTEEEALSPDFHQLALTPMSSAQHAGEDVPVYASGPFAHLLTGTVESTFLYQVMRYAAGKR</sequence>
<feature type="binding site" evidence="3">
    <location>
        <position position="163"/>
    </location>
    <ligand>
        <name>Mg(2+)</name>
        <dbReference type="ChEBI" id="CHEBI:18420"/>
    </ligand>
</feature>
<gene>
    <name evidence="7" type="ORF">EM6_3243</name>
</gene>
<keyword evidence="1" id="KW-0597">Phosphoprotein</keyword>
<dbReference type="OrthoDB" id="9794455at2"/>
<keyword evidence="7" id="KW-0614">Plasmid</keyword>
<dbReference type="Gene3D" id="3.40.720.10">
    <property type="entry name" value="Alkaline Phosphatase, subunit A"/>
    <property type="match status" value="1"/>
</dbReference>
<dbReference type="InterPro" id="IPR017850">
    <property type="entry name" value="Alkaline_phosphatase_core_sf"/>
</dbReference>
<dbReference type="Pfam" id="PF00245">
    <property type="entry name" value="Alk_phosphatase"/>
    <property type="match status" value="1"/>
</dbReference>
<feature type="binding site" evidence="3">
    <location>
        <position position="165"/>
    </location>
    <ligand>
        <name>Mg(2+)</name>
        <dbReference type="ChEBI" id="CHEBI:18420"/>
    </ligand>
</feature>
<comment type="similarity">
    <text evidence="4">Belongs to the alkaline phosphatase family.</text>
</comment>
<evidence type="ECO:0000256" key="2">
    <source>
        <dbReference type="PIRSR" id="PIRSR601952-1"/>
    </source>
</evidence>
<dbReference type="Proteomes" id="UP000278756">
    <property type="component" value="Plasmid pASEM-1"/>
</dbReference>
<evidence type="ECO:0000313" key="8">
    <source>
        <dbReference type="Proteomes" id="UP000278756"/>
    </source>
</evidence>
<comment type="cofactor">
    <cofactor evidence="3">
        <name>Mg(2+)</name>
        <dbReference type="ChEBI" id="CHEBI:18420"/>
    </cofactor>
    <text evidence="3">Binds 1 Mg(2+) ion.</text>
</comment>
<keyword evidence="3" id="KW-0460">Magnesium</keyword>
<dbReference type="CDD" id="cd16012">
    <property type="entry name" value="ALP"/>
    <property type="match status" value="1"/>
</dbReference>
<keyword evidence="6" id="KW-0732">Signal</keyword>
<feature type="binding site" evidence="3">
    <location>
        <position position="357"/>
    </location>
    <ligand>
        <name>Zn(2+)</name>
        <dbReference type="ChEBI" id="CHEBI:29105"/>
        <label>2</label>
    </ligand>
</feature>
<evidence type="ECO:0000256" key="1">
    <source>
        <dbReference type="ARBA" id="ARBA00022553"/>
    </source>
</evidence>
<comment type="cofactor">
    <cofactor evidence="3">
        <name>Zn(2+)</name>
        <dbReference type="ChEBI" id="CHEBI:29105"/>
    </cofactor>
    <text evidence="3">Binds 2 Zn(2+) ions.</text>
</comment>
<feature type="chain" id="PRO_5018199559" evidence="6">
    <location>
        <begin position="21"/>
        <end position="472"/>
    </location>
</feature>
<feature type="binding site" evidence="3">
    <location>
        <position position="358"/>
    </location>
    <ligand>
        <name>Zn(2+)</name>
        <dbReference type="ChEBI" id="CHEBI:29105"/>
        <label>2</label>
    </ligand>
</feature>
<feature type="binding site" evidence="3">
    <location>
        <position position="316"/>
    </location>
    <ligand>
        <name>Zn(2+)</name>
        <dbReference type="ChEBI" id="CHEBI:29105"/>
        <label>2</label>
    </ligand>
</feature>
<feature type="signal peptide" evidence="6">
    <location>
        <begin position="1"/>
        <end position="20"/>
    </location>
</feature>
<accession>A0A3G9G5L9</accession>
<dbReference type="SMART" id="SM00098">
    <property type="entry name" value="alkPPc"/>
    <property type="match status" value="1"/>
</dbReference>
<dbReference type="InterPro" id="IPR001952">
    <property type="entry name" value="Alkaline_phosphatase"/>
</dbReference>
<keyword evidence="3" id="KW-0862">Zinc</keyword>
<feature type="binding site" evidence="3">
    <location>
        <position position="311"/>
    </location>
    <ligand>
        <name>Mg(2+)</name>
        <dbReference type="ChEBI" id="CHEBI:18420"/>
    </ligand>
</feature>